<evidence type="ECO:0000256" key="4">
    <source>
        <dbReference type="ARBA" id="ARBA00023159"/>
    </source>
</evidence>
<dbReference type="InterPro" id="IPR036390">
    <property type="entry name" value="WH_DNA-bd_sf"/>
</dbReference>
<dbReference type="Gene3D" id="1.10.10.10">
    <property type="entry name" value="Winged helix-like DNA-binding domain superfamily/Winged helix DNA-binding domain"/>
    <property type="match status" value="1"/>
</dbReference>
<dbReference type="InterPro" id="IPR000847">
    <property type="entry name" value="LysR_HTH_N"/>
</dbReference>
<keyword evidence="8" id="KW-1185">Reference proteome</keyword>
<comment type="similarity">
    <text evidence="1">Belongs to the LysR transcriptional regulatory family.</text>
</comment>
<dbReference type="InterPro" id="IPR036388">
    <property type="entry name" value="WH-like_DNA-bd_sf"/>
</dbReference>
<keyword evidence="4" id="KW-0010">Activator</keyword>
<name>A0A157ZT95_9BURK</name>
<organism evidence="7 8">
    <name type="scientific">Caballeronia fortuita</name>
    <dbReference type="NCBI Taxonomy" id="1777138"/>
    <lineage>
        <taxon>Bacteria</taxon>
        <taxon>Pseudomonadati</taxon>
        <taxon>Pseudomonadota</taxon>
        <taxon>Betaproteobacteria</taxon>
        <taxon>Burkholderiales</taxon>
        <taxon>Burkholderiaceae</taxon>
        <taxon>Caballeronia</taxon>
    </lineage>
</organism>
<dbReference type="AlphaFoldDB" id="A0A157ZT95"/>
<keyword evidence="3" id="KW-0238">DNA-binding</keyword>
<sequence length="314" mass="34422">MSVSLHGCHMELKQIQYFIALFEEGTVTRAARRLHIAQPALSMQIAKLETELRQTLFQRGPHGMAPTEAARLMYRLYTPIMRDIDHARENLRRRDVIVTGRVSLGMVSSEAQSVLPESLARFDTLFPQVEVSVADGFSAQLIDAVESGRLDAAIINKPRGRLSLDVEPLLVEEMVLVTSAAHGPELPDSIDLVTQSDIELVLPTRRNGLRGALDAALMAADVVVKPKFEIDLLSTIVQFVEQSHVATILPRVVVQAKVDEGLLRARTIGSPPIVRHIIQVTHPKRPIGPAAQALIAIITEEIRRVAPGAPAPTP</sequence>
<feature type="domain" description="HTH lysR-type" evidence="6">
    <location>
        <begin position="10"/>
        <end position="67"/>
    </location>
</feature>
<accession>A0A157ZT95</accession>
<evidence type="ECO:0000259" key="6">
    <source>
        <dbReference type="PROSITE" id="PS50931"/>
    </source>
</evidence>
<dbReference type="SUPFAM" id="SSF53850">
    <property type="entry name" value="Periplasmic binding protein-like II"/>
    <property type="match status" value="1"/>
</dbReference>
<proteinExistence type="inferred from homology"/>
<dbReference type="PANTHER" id="PTHR30293:SF0">
    <property type="entry name" value="NITROGEN ASSIMILATION REGULATORY PROTEIN NAC"/>
    <property type="match status" value="1"/>
</dbReference>
<dbReference type="CDD" id="cd05466">
    <property type="entry name" value="PBP2_LTTR_substrate"/>
    <property type="match status" value="1"/>
</dbReference>
<dbReference type="GO" id="GO:0003700">
    <property type="term" value="F:DNA-binding transcription factor activity"/>
    <property type="evidence" value="ECO:0007669"/>
    <property type="project" value="InterPro"/>
</dbReference>
<dbReference type="PRINTS" id="PR00039">
    <property type="entry name" value="HTHLYSR"/>
</dbReference>
<evidence type="ECO:0000313" key="7">
    <source>
        <dbReference type="EMBL" id="SAK48710.1"/>
    </source>
</evidence>
<dbReference type="PROSITE" id="PS50931">
    <property type="entry name" value="HTH_LYSR"/>
    <property type="match status" value="1"/>
</dbReference>
<evidence type="ECO:0000256" key="2">
    <source>
        <dbReference type="ARBA" id="ARBA00023015"/>
    </source>
</evidence>
<dbReference type="Proteomes" id="UP000054903">
    <property type="component" value="Unassembled WGS sequence"/>
</dbReference>
<dbReference type="EMBL" id="FCNX02000002">
    <property type="protein sequence ID" value="SAK48710.1"/>
    <property type="molecule type" value="Genomic_DNA"/>
</dbReference>
<keyword evidence="5" id="KW-0804">Transcription</keyword>
<dbReference type="SUPFAM" id="SSF46785">
    <property type="entry name" value="Winged helix' DNA-binding domain"/>
    <property type="match status" value="1"/>
</dbReference>
<protein>
    <submittedName>
        <fullName evidence="7">LysR family transcriptional regulator</fullName>
    </submittedName>
</protein>
<dbReference type="FunFam" id="1.10.10.10:FF:000001">
    <property type="entry name" value="LysR family transcriptional regulator"/>
    <property type="match status" value="1"/>
</dbReference>
<evidence type="ECO:0000313" key="8">
    <source>
        <dbReference type="Proteomes" id="UP000054903"/>
    </source>
</evidence>
<dbReference type="PANTHER" id="PTHR30293">
    <property type="entry name" value="TRANSCRIPTIONAL REGULATORY PROTEIN NAC-RELATED"/>
    <property type="match status" value="1"/>
</dbReference>
<keyword evidence="2" id="KW-0805">Transcription regulation</keyword>
<dbReference type="GO" id="GO:0003677">
    <property type="term" value="F:DNA binding"/>
    <property type="evidence" value="ECO:0007669"/>
    <property type="project" value="UniProtKB-KW"/>
</dbReference>
<dbReference type="STRING" id="1777138.AWB77_01061"/>
<dbReference type="Gene3D" id="3.40.190.290">
    <property type="match status" value="1"/>
</dbReference>
<evidence type="ECO:0000256" key="1">
    <source>
        <dbReference type="ARBA" id="ARBA00009437"/>
    </source>
</evidence>
<dbReference type="Pfam" id="PF00126">
    <property type="entry name" value="HTH_1"/>
    <property type="match status" value="1"/>
</dbReference>
<dbReference type="GO" id="GO:2000142">
    <property type="term" value="P:regulation of DNA-templated transcription initiation"/>
    <property type="evidence" value="ECO:0007669"/>
    <property type="project" value="TreeGrafter"/>
</dbReference>
<comment type="caution">
    <text evidence="7">The sequence shown here is derived from an EMBL/GenBank/DDBJ whole genome shotgun (WGS) entry which is preliminary data.</text>
</comment>
<dbReference type="InterPro" id="IPR005119">
    <property type="entry name" value="LysR_subst-bd"/>
</dbReference>
<dbReference type="Pfam" id="PF03466">
    <property type="entry name" value="LysR_substrate"/>
    <property type="match status" value="1"/>
</dbReference>
<evidence type="ECO:0000256" key="3">
    <source>
        <dbReference type="ARBA" id="ARBA00023125"/>
    </source>
</evidence>
<evidence type="ECO:0000256" key="5">
    <source>
        <dbReference type="ARBA" id="ARBA00023163"/>
    </source>
</evidence>
<reference evidence="7" key="1">
    <citation type="submission" date="2016-01" db="EMBL/GenBank/DDBJ databases">
        <authorList>
            <person name="Peeters C."/>
        </authorList>
    </citation>
    <scope>NUCLEOTIDE SEQUENCE</scope>
    <source>
        <strain evidence="7">LMG 29320</strain>
    </source>
</reference>
<gene>
    <name evidence="7" type="ORF">AWB77_01061</name>
</gene>